<keyword evidence="3" id="KW-1185">Reference proteome</keyword>
<name>M3BB82_PSEFD</name>
<dbReference type="KEGG" id="pfj:MYCFIDRAFT_172284"/>
<gene>
    <name evidence="2" type="ORF">MYCFIDRAFT_172284</name>
</gene>
<dbReference type="VEuPathDB" id="FungiDB:MYCFIDRAFT_172284"/>
<reference evidence="2 3" key="1">
    <citation type="journal article" date="2012" name="PLoS Pathog.">
        <title>Diverse lifestyles and strategies of plant pathogenesis encoded in the genomes of eighteen Dothideomycetes fungi.</title>
        <authorList>
            <person name="Ohm R.A."/>
            <person name="Feau N."/>
            <person name="Henrissat B."/>
            <person name="Schoch C.L."/>
            <person name="Horwitz B.A."/>
            <person name="Barry K.W."/>
            <person name="Condon B.J."/>
            <person name="Copeland A.C."/>
            <person name="Dhillon B."/>
            <person name="Glaser F."/>
            <person name="Hesse C.N."/>
            <person name="Kosti I."/>
            <person name="LaButti K."/>
            <person name="Lindquist E.A."/>
            <person name="Lucas S."/>
            <person name="Salamov A.A."/>
            <person name="Bradshaw R.E."/>
            <person name="Ciuffetti L."/>
            <person name="Hamelin R.C."/>
            <person name="Kema G.H.J."/>
            <person name="Lawrence C."/>
            <person name="Scott J.A."/>
            <person name="Spatafora J.W."/>
            <person name="Turgeon B.G."/>
            <person name="de Wit P.J.G.M."/>
            <person name="Zhong S."/>
            <person name="Goodwin S.B."/>
            <person name="Grigoriev I.V."/>
        </authorList>
    </citation>
    <scope>NUCLEOTIDE SEQUENCE [LARGE SCALE GENOMIC DNA]</scope>
    <source>
        <strain evidence="2 3">CIRAD86</strain>
    </source>
</reference>
<dbReference type="RefSeq" id="XP_007923788.1">
    <property type="nucleotide sequence ID" value="XM_007925597.1"/>
</dbReference>
<evidence type="ECO:0000313" key="3">
    <source>
        <dbReference type="Proteomes" id="UP000016932"/>
    </source>
</evidence>
<protein>
    <submittedName>
        <fullName evidence="2">Uncharacterized protein</fullName>
    </submittedName>
</protein>
<organism evidence="2 3">
    <name type="scientific">Pseudocercospora fijiensis (strain CIRAD86)</name>
    <name type="common">Black leaf streak disease fungus</name>
    <name type="synonym">Mycosphaerella fijiensis</name>
    <dbReference type="NCBI Taxonomy" id="383855"/>
    <lineage>
        <taxon>Eukaryota</taxon>
        <taxon>Fungi</taxon>
        <taxon>Dikarya</taxon>
        <taxon>Ascomycota</taxon>
        <taxon>Pezizomycotina</taxon>
        <taxon>Dothideomycetes</taxon>
        <taxon>Dothideomycetidae</taxon>
        <taxon>Mycosphaerellales</taxon>
        <taxon>Mycosphaerellaceae</taxon>
        <taxon>Pseudocercospora</taxon>
    </lineage>
</organism>
<dbReference type="GeneID" id="19332776"/>
<feature type="region of interest" description="Disordered" evidence="1">
    <location>
        <begin position="1"/>
        <end position="22"/>
    </location>
</feature>
<evidence type="ECO:0000256" key="1">
    <source>
        <dbReference type="SAM" id="MobiDB-lite"/>
    </source>
</evidence>
<accession>M3BB82</accession>
<dbReference type="Proteomes" id="UP000016932">
    <property type="component" value="Unassembled WGS sequence"/>
</dbReference>
<proteinExistence type="predicted"/>
<sequence>MTASSGSPNGMSQSQSRQANQCLATSGMAVHAAMGDSLQRTTGDEARMTSSRGFSPCFWAGTVEPLLSLVSCLRCGCGSSWLGDEVRAATDSDSITILSSPNLVSSGV</sequence>
<dbReference type="AlphaFoldDB" id="M3BB82"/>
<dbReference type="EMBL" id="KB446556">
    <property type="protein sequence ID" value="EME86562.1"/>
    <property type="molecule type" value="Genomic_DNA"/>
</dbReference>
<evidence type="ECO:0000313" key="2">
    <source>
        <dbReference type="EMBL" id="EME86562.1"/>
    </source>
</evidence>
<dbReference type="HOGENOM" id="CLU_2198092_0_0_1"/>